<keyword evidence="1" id="KW-0472">Membrane</keyword>
<dbReference type="Proteomes" id="UP000002595">
    <property type="component" value="Chromosome"/>
</dbReference>
<keyword evidence="3" id="KW-1185">Reference proteome</keyword>
<organism evidence="2 3">
    <name type="scientific">Pyrobaculum islandicum (strain DSM 4184 / JCM 9189 / GEO3)</name>
    <dbReference type="NCBI Taxonomy" id="384616"/>
    <lineage>
        <taxon>Archaea</taxon>
        <taxon>Thermoproteota</taxon>
        <taxon>Thermoprotei</taxon>
        <taxon>Thermoproteales</taxon>
        <taxon>Thermoproteaceae</taxon>
        <taxon>Pyrobaculum</taxon>
    </lineage>
</organism>
<protein>
    <submittedName>
        <fullName evidence="2">Uncharacterized protein</fullName>
    </submittedName>
</protein>
<name>A1RUD9_PYRIL</name>
<feature type="transmembrane region" description="Helical" evidence="1">
    <location>
        <begin position="21"/>
        <end position="39"/>
    </location>
</feature>
<dbReference type="RefSeq" id="WP_011763146.1">
    <property type="nucleotide sequence ID" value="NC_008701.1"/>
</dbReference>
<dbReference type="AlphaFoldDB" id="A1RUD9"/>
<dbReference type="GeneID" id="4616441"/>
<dbReference type="HOGENOM" id="CLU_565777_0_0_2"/>
<dbReference type="EMBL" id="CP000504">
    <property type="protein sequence ID" value="ABL88571.1"/>
    <property type="molecule type" value="Genomic_DNA"/>
</dbReference>
<sequence length="482" mass="52414">MGVDPPRGKASAASRRLSVGRLALASVLAVAAVLCALYYRAPFYPHITVVVKSPSGSPQPRAYVQVYALLPPGINKSLALVWNGTTDGQGRAYIPLGRLAPIARKWAEKGFGSSDVGLQIVATYGNATAFFTRFLFVTYKPKDVIEADNPLGWLYYSKTVEVKLKQVKIKAQRDGSRTASPYDVSAPQPPPPPASVCGGLMPIWMEVWEYQTPTTYIPIIWLYDKMGYNAGGYIEGIASSSTTMSFAASVALTPDTQLGSSSISNAEFEFAGTSFSDTTFAFNNAPWGYMGFENPTSVALNVRGTLGTAEFQVYCYDPITGYTAPVDYYAVEVYIQSADLSRIYRSTAVGMTPVENMLNILSQYGYIGYYPFDHYRVGPGNPYIYSFISIQQNSNWGFSWEIPAGALLIYVLEGIGITLPWLPFATPAFPGGARGARPSRVGQPRRAGARPCPGVRARWLLQSAGSPRPVGSCEKNVTRLKV</sequence>
<evidence type="ECO:0000313" key="3">
    <source>
        <dbReference type="Proteomes" id="UP000002595"/>
    </source>
</evidence>
<gene>
    <name evidence="2" type="ordered locus">Pisl_1413</name>
</gene>
<dbReference type="eggNOG" id="arCOG07745">
    <property type="taxonomic scope" value="Archaea"/>
</dbReference>
<reference evidence="2" key="1">
    <citation type="submission" date="2006-12" db="EMBL/GenBank/DDBJ databases">
        <title>Complete sequence of Pyrobaculum islandicum DSM 4184.</title>
        <authorList>
            <person name="Copeland A."/>
            <person name="Lucas S."/>
            <person name="Lapidus A."/>
            <person name="Barry K."/>
            <person name="Detter J.C."/>
            <person name="Glavina del Rio T."/>
            <person name="Dalin E."/>
            <person name="Tice H."/>
            <person name="Pitluck S."/>
            <person name="Meincke L."/>
            <person name="Brettin T."/>
            <person name="Bruce D."/>
            <person name="Han C."/>
            <person name="Tapia R."/>
            <person name="Gilna P."/>
            <person name="Schmutz J."/>
            <person name="Larimer F."/>
            <person name="Land M."/>
            <person name="Hauser L."/>
            <person name="Kyrpides N."/>
            <person name="Mikhailova N."/>
            <person name="Cozen A.E."/>
            <person name="Fitz-Gibbon S.T."/>
            <person name="House C.H."/>
            <person name="Saltikov C."/>
            <person name="Lowe T."/>
            <person name="Richardson P."/>
        </authorList>
    </citation>
    <scope>NUCLEOTIDE SEQUENCE [LARGE SCALE GENOMIC DNA]</scope>
    <source>
        <strain evidence="2">DSM 4184</strain>
    </source>
</reference>
<keyword evidence="1" id="KW-0812">Transmembrane</keyword>
<dbReference type="KEGG" id="pis:Pisl_1413"/>
<evidence type="ECO:0000256" key="1">
    <source>
        <dbReference type="SAM" id="Phobius"/>
    </source>
</evidence>
<proteinExistence type="predicted"/>
<accession>A1RUD9</accession>
<evidence type="ECO:0000313" key="2">
    <source>
        <dbReference type="EMBL" id="ABL88571.1"/>
    </source>
</evidence>
<keyword evidence="1" id="KW-1133">Transmembrane helix</keyword>
<dbReference type="OrthoDB" id="28767at2157"/>